<dbReference type="EMBL" id="BAABCW010000017">
    <property type="protein sequence ID" value="GAA3517330.1"/>
    <property type="molecule type" value="Genomic_DNA"/>
</dbReference>
<proteinExistence type="predicted"/>
<evidence type="ECO:0000313" key="2">
    <source>
        <dbReference type="EMBL" id="GAA3517330.1"/>
    </source>
</evidence>
<gene>
    <name evidence="2" type="ORF">GCM10022393_34300</name>
</gene>
<sequence length="140" mass="15972">MEHSNDAEEIQLEIIEKTPSNTLEEPLLLYSQSTAMESYVKIPFILIGVFFLIHNVFLAGRSYAYDTYEMIKTVELSIVGIIVLTVFIMAGIAMSKNHKLKKKLIEISHQYHIDIIKVQEEFNALAIHLYGGRGCVIKKK</sequence>
<name>A0ABP6UQK0_9FLAO</name>
<organism evidence="2 3">
    <name type="scientific">Aquimarina addita</name>
    <dbReference type="NCBI Taxonomy" id="870485"/>
    <lineage>
        <taxon>Bacteria</taxon>
        <taxon>Pseudomonadati</taxon>
        <taxon>Bacteroidota</taxon>
        <taxon>Flavobacteriia</taxon>
        <taxon>Flavobacteriales</taxon>
        <taxon>Flavobacteriaceae</taxon>
        <taxon>Aquimarina</taxon>
    </lineage>
</organism>
<dbReference type="Proteomes" id="UP001500459">
    <property type="component" value="Unassembled WGS sequence"/>
</dbReference>
<feature type="transmembrane region" description="Helical" evidence="1">
    <location>
        <begin position="42"/>
        <end position="64"/>
    </location>
</feature>
<feature type="transmembrane region" description="Helical" evidence="1">
    <location>
        <begin position="76"/>
        <end position="94"/>
    </location>
</feature>
<protein>
    <submittedName>
        <fullName evidence="2">Uncharacterized protein</fullName>
    </submittedName>
</protein>
<evidence type="ECO:0000256" key="1">
    <source>
        <dbReference type="SAM" id="Phobius"/>
    </source>
</evidence>
<keyword evidence="1" id="KW-0812">Transmembrane</keyword>
<keyword evidence="1" id="KW-0472">Membrane</keyword>
<dbReference type="RefSeq" id="WP_344929539.1">
    <property type="nucleotide sequence ID" value="NZ_BAABCW010000017.1"/>
</dbReference>
<evidence type="ECO:0000313" key="3">
    <source>
        <dbReference type="Proteomes" id="UP001500459"/>
    </source>
</evidence>
<reference evidence="3" key="1">
    <citation type="journal article" date="2019" name="Int. J. Syst. Evol. Microbiol.">
        <title>The Global Catalogue of Microorganisms (GCM) 10K type strain sequencing project: providing services to taxonomists for standard genome sequencing and annotation.</title>
        <authorList>
            <consortium name="The Broad Institute Genomics Platform"/>
            <consortium name="The Broad Institute Genome Sequencing Center for Infectious Disease"/>
            <person name="Wu L."/>
            <person name="Ma J."/>
        </authorList>
    </citation>
    <scope>NUCLEOTIDE SEQUENCE [LARGE SCALE GENOMIC DNA]</scope>
    <source>
        <strain evidence="3">JCM 17106</strain>
    </source>
</reference>
<keyword evidence="1" id="KW-1133">Transmembrane helix</keyword>
<keyword evidence="3" id="KW-1185">Reference proteome</keyword>
<comment type="caution">
    <text evidence="2">The sequence shown here is derived from an EMBL/GenBank/DDBJ whole genome shotgun (WGS) entry which is preliminary data.</text>
</comment>
<accession>A0ABP6UQK0</accession>